<sequence>MIGRTGGKWWMAALFTVPMVYAVGIAVFFLTGGQTDYINYLVVVLLPVFFLTAIVFGPLAEELGWRGFGVAHLLETRGVFTTSIMVGTVWTFWHTPLFWAGSGTSISGMPISLITILLHFAFVTGVRFLHTWVFKNSGSVLMAFVLLASTNGTGTALKYFTPNLSDPEYYQIFTIAIAAVWSLVLIGALVTRSRTRGGNDREI</sequence>
<reference evidence="3" key="1">
    <citation type="submission" date="2023-03" db="EMBL/GenBank/DDBJ databases">
        <title>Lomoglobus Profundus gen. nov., sp. nov., a novel member of the phylum Verrucomicrobia, isolated from deep-marine sediment of South China Sea.</title>
        <authorList>
            <person name="Ahmad T."/>
            <person name="Ishaq S.E."/>
            <person name="Wang F."/>
        </authorList>
    </citation>
    <scope>NUCLEOTIDE SEQUENCE</scope>
    <source>
        <strain evidence="3">LMO-M01</strain>
    </source>
</reference>
<accession>A0AAE9ZVQ9</accession>
<dbReference type="GO" id="GO:0008237">
    <property type="term" value="F:metallopeptidase activity"/>
    <property type="evidence" value="ECO:0007669"/>
    <property type="project" value="UniProtKB-KW"/>
</dbReference>
<feature type="transmembrane region" description="Helical" evidence="1">
    <location>
        <begin position="172"/>
        <end position="191"/>
    </location>
</feature>
<dbReference type="KEGG" id="slom:PXH66_18265"/>
<dbReference type="AlphaFoldDB" id="A0AAE9ZVQ9"/>
<evidence type="ECO:0000259" key="2">
    <source>
        <dbReference type="Pfam" id="PF02517"/>
    </source>
</evidence>
<gene>
    <name evidence="3" type="ORF">PXH66_18265</name>
</gene>
<keyword evidence="3" id="KW-0645">Protease</keyword>
<evidence type="ECO:0000313" key="4">
    <source>
        <dbReference type="Proteomes" id="UP001218638"/>
    </source>
</evidence>
<dbReference type="Pfam" id="PF02517">
    <property type="entry name" value="Rce1-like"/>
    <property type="match status" value="1"/>
</dbReference>
<dbReference type="PANTHER" id="PTHR35797:SF1">
    <property type="entry name" value="PROTEASE"/>
    <property type="match status" value="1"/>
</dbReference>
<dbReference type="InterPro" id="IPR042150">
    <property type="entry name" value="MmRce1-like"/>
</dbReference>
<keyword evidence="1" id="KW-0472">Membrane</keyword>
<dbReference type="GO" id="GO:0080120">
    <property type="term" value="P:CAAX-box protein maturation"/>
    <property type="evidence" value="ECO:0007669"/>
    <property type="project" value="UniProtKB-ARBA"/>
</dbReference>
<name>A0AAE9ZVQ9_9BACT</name>
<keyword evidence="3" id="KW-0482">Metalloprotease</keyword>
<keyword evidence="1" id="KW-1133">Transmembrane helix</keyword>
<proteinExistence type="predicted"/>
<dbReference type="EMBL" id="CP119075">
    <property type="protein sequence ID" value="WED64286.1"/>
    <property type="molecule type" value="Genomic_DNA"/>
</dbReference>
<dbReference type="RefSeq" id="WP_330931049.1">
    <property type="nucleotide sequence ID" value="NZ_CP119075.1"/>
</dbReference>
<dbReference type="GO" id="GO:0004175">
    <property type="term" value="F:endopeptidase activity"/>
    <property type="evidence" value="ECO:0007669"/>
    <property type="project" value="UniProtKB-ARBA"/>
</dbReference>
<feature type="domain" description="CAAX prenyl protease 2/Lysostaphin resistance protein A-like" evidence="2">
    <location>
        <begin position="46"/>
        <end position="151"/>
    </location>
</feature>
<evidence type="ECO:0000313" key="3">
    <source>
        <dbReference type="EMBL" id="WED64286.1"/>
    </source>
</evidence>
<organism evidence="3 4">
    <name type="scientific">Synoicihabitans lomoniglobus</name>
    <dbReference type="NCBI Taxonomy" id="2909285"/>
    <lineage>
        <taxon>Bacteria</taxon>
        <taxon>Pseudomonadati</taxon>
        <taxon>Verrucomicrobiota</taxon>
        <taxon>Opitutia</taxon>
        <taxon>Opitutales</taxon>
        <taxon>Opitutaceae</taxon>
        <taxon>Synoicihabitans</taxon>
    </lineage>
</organism>
<keyword evidence="1" id="KW-0812">Transmembrane</keyword>
<dbReference type="Proteomes" id="UP001218638">
    <property type="component" value="Chromosome"/>
</dbReference>
<keyword evidence="4" id="KW-1185">Reference proteome</keyword>
<dbReference type="InterPro" id="IPR003675">
    <property type="entry name" value="Rce1/LyrA-like_dom"/>
</dbReference>
<feature type="transmembrane region" description="Helical" evidence="1">
    <location>
        <begin position="37"/>
        <end position="57"/>
    </location>
</feature>
<protein>
    <submittedName>
        <fullName evidence="3">CPBP family intramembrane metalloprotease</fullName>
    </submittedName>
</protein>
<dbReference type="PANTHER" id="PTHR35797">
    <property type="entry name" value="PROTEASE-RELATED"/>
    <property type="match status" value="1"/>
</dbReference>
<feature type="transmembrane region" description="Helical" evidence="1">
    <location>
        <begin position="141"/>
        <end position="160"/>
    </location>
</feature>
<feature type="transmembrane region" description="Helical" evidence="1">
    <location>
        <begin position="12"/>
        <end position="31"/>
    </location>
</feature>
<evidence type="ECO:0000256" key="1">
    <source>
        <dbReference type="SAM" id="Phobius"/>
    </source>
</evidence>
<keyword evidence="3" id="KW-0378">Hydrolase</keyword>